<gene>
    <name evidence="1" type="ORF">R16034_00818</name>
</gene>
<dbReference type="Proteomes" id="UP001189225">
    <property type="component" value="Unassembled WGS sequence"/>
</dbReference>
<keyword evidence="2" id="KW-1185">Reference proteome</keyword>
<dbReference type="Pfam" id="PF13262">
    <property type="entry name" value="DUF4054"/>
    <property type="match status" value="1"/>
</dbReference>
<accession>A0AB72WXP8</accession>
<comment type="caution">
    <text evidence="1">The sequence shown here is derived from an EMBL/GenBank/DDBJ whole genome shotgun (WGS) entry which is preliminary data.</text>
</comment>
<proteinExistence type="predicted"/>
<dbReference type="RefSeq" id="WP_316898727.1">
    <property type="nucleotide sequence ID" value="NZ_CATWHI010000001.1"/>
</dbReference>
<name>A0AB72WXP8_9RALS</name>
<evidence type="ECO:0000313" key="1">
    <source>
        <dbReference type="EMBL" id="CAJ0737704.1"/>
    </source>
</evidence>
<organism evidence="1 2">
    <name type="scientific">Ralstonia edaphi</name>
    <dbReference type="NCBI Taxonomy" id="3058599"/>
    <lineage>
        <taxon>Bacteria</taxon>
        <taxon>Pseudomonadati</taxon>
        <taxon>Pseudomonadota</taxon>
        <taxon>Betaproteobacteria</taxon>
        <taxon>Burkholderiales</taxon>
        <taxon>Burkholderiaceae</taxon>
        <taxon>Ralstonia</taxon>
    </lineage>
</organism>
<dbReference type="InterPro" id="IPR025127">
    <property type="entry name" value="DUF4054"/>
</dbReference>
<evidence type="ECO:0000313" key="2">
    <source>
        <dbReference type="Proteomes" id="UP001189225"/>
    </source>
</evidence>
<evidence type="ECO:0008006" key="3">
    <source>
        <dbReference type="Google" id="ProtNLM"/>
    </source>
</evidence>
<sequence>MTLTDFRTDFPEFTDTAKYTDASITFWMGIAVSLVNPDRWGVLTDQGIELVTAHHLVLAQRDQAAAAVGGVPGEVKGPTASKSVDKVSVSYDTGAVALTDAGFWNLTTYGVRFMTIARTMGAGGMQL</sequence>
<reference evidence="1 2" key="1">
    <citation type="submission" date="2023-07" db="EMBL/GenBank/DDBJ databases">
        <authorList>
            <person name="Peeters C."/>
        </authorList>
    </citation>
    <scope>NUCLEOTIDE SEQUENCE [LARGE SCALE GENOMIC DNA]</scope>
    <source>
        <strain evidence="1 2">R-16034</strain>
    </source>
</reference>
<dbReference type="AlphaFoldDB" id="A0AB72WXP8"/>
<protein>
    <recommendedName>
        <fullName evidence="3">DUF4054 domain-containing protein</fullName>
    </recommendedName>
</protein>
<dbReference type="EMBL" id="CATWHI010000001">
    <property type="protein sequence ID" value="CAJ0737704.1"/>
    <property type="molecule type" value="Genomic_DNA"/>
</dbReference>